<sequence>MSEVSAMAHPLEDGQRKRQTNLVLNGTPSDSKKYKETVDKDCYGATLYIYSFNEKDIDAYTCAHDFDEYTDTIKLHEIKYRSYPDVREIKTELQCNNQKLLWTFDLLDIYPIATCTFHTELLDQNNSEQVVNKKVDPVYGSDELLKMQIDSQKGDYGTTE</sequence>
<dbReference type="EMBL" id="CAJPWZ010001081">
    <property type="protein sequence ID" value="CAG2207633.1"/>
    <property type="molecule type" value="Genomic_DNA"/>
</dbReference>
<reference evidence="2" key="1">
    <citation type="submission" date="2021-03" db="EMBL/GenBank/DDBJ databases">
        <authorList>
            <person name="Bekaert M."/>
        </authorList>
    </citation>
    <scope>NUCLEOTIDE SEQUENCE</scope>
</reference>
<gene>
    <name evidence="2" type="ORF">MEDL_21878</name>
</gene>
<evidence type="ECO:0000313" key="3">
    <source>
        <dbReference type="Proteomes" id="UP000683360"/>
    </source>
</evidence>
<dbReference type="Proteomes" id="UP000683360">
    <property type="component" value="Unassembled WGS sequence"/>
</dbReference>
<evidence type="ECO:0000256" key="1">
    <source>
        <dbReference type="SAM" id="MobiDB-lite"/>
    </source>
</evidence>
<comment type="caution">
    <text evidence="2">The sequence shown here is derived from an EMBL/GenBank/DDBJ whole genome shotgun (WGS) entry which is preliminary data.</text>
</comment>
<name>A0A8S3RE16_MYTED</name>
<keyword evidence="3" id="KW-1185">Reference proteome</keyword>
<evidence type="ECO:0000313" key="2">
    <source>
        <dbReference type="EMBL" id="CAG2207633.1"/>
    </source>
</evidence>
<protein>
    <submittedName>
        <fullName evidence="2">Uncharacterized protein</fullName>
    </submittedName>
</protein>
<dbReference type="AlphaFoldDB" id="A0A8S3RE16"/>
<proteinExistence type="predicted"/>
<feature type="region of interest" description="Disordered" evidence="1">
    <location>
        <begin position="1"/>
        <end position="28"/>
    </location>
</feature>
<organism evidence="2 3">
    <name type="scientific">Mytilus edulis</name>
    <name type="common">Blue mussel</name>
    <dbReference type="NCBI Taxonomy" id="6550"/>
    <lineage>
        <taxon>Eukaryota</taxon>
        <taxon>Metazoa</taxon>
        <taxon>Spiralia</taxon>
        <taxon>Lophotrochozoa</taxon>
        <taxon>Mollusca</taxon>
        <taxon>Bivalvia</taxon>
        <taxon>Autobranchia</taxon>
        <taxon>Pteriomorphia</taxon>
        <taxon>Mytilida</taxon>
        <taxon>Mytiloidea</taxon>
        <taxon>Mytilidae</taxon>
        <taxon>Mytilinae</taxon>
        <taxon>Mytilus</taxon>
    </lineage>
</organism>
<accession>A0A8S3RE16</accession>